<protein>
    <recommendedName>
        <fullName evidence="4">Histone chaperone domain-containing protein</fullName>
    </recommendedName>
</protein>
<evidence type="ECO:0000313" key="2">
    <source>
        <dbReference type="EMBL" id="KAK4460503.1"/>
    </source>
</evidence>
<gene>
    <name evidence="2" type="ORF">QBC42DRAFT_298560</name>
</gene>
<name>A0AAV9HIH6_9PEZI</name>
<feature type="compositionally biased region" description="Basic and acidic residues" evidence="1">
    <location>
        <begin position="57"/>
        <end position="71"/>
    </location>
</feature>
<evidence type="ECO:0000313" key="3">
    <source>
        <dbReference type="Proteomes" id="UP001321749"/>
    </source>
</evidence>
<keyword evidence="3" id="KW-1185">Reference proteome</keyword>
<reference evidence="2" key="2">
    <citation type="submission" date="2023-06" db="EMBL/GenBank/DDBJ databases">
        <authorList>
            <consortium name="Lawrence Berkeley National Laboratory"/>
            <person name="Mondo S.J."/>
            <person name="Hensen N."/>
            <person name="Bonometti L."/>
            <person name="Westerberg I."/>
            <person name="Brannstrom I.O."/>
            <person name="Guillou S."/>
            <person name="Cros-Aarteil S."/>
            <person name="Calhoun S."/>
            <person name="Haridas S."/>
            <person name="Kuo A."/>
            <person name="Pangilinan J."/>
            <person name="Riley R."/>
            <person name="Labutti K."/>
            <person name="Andreopoulos B."/>
            <person name="Lipzen A."/>
            <person name="Chen C."/>
            <person name="Yanf M."/>
            <person name="Daum C."/>
            <person name="Ng V."/>
            <person name="Clum A."/>
            <person name="Steindorff A."/>
            <person name="Ohm R."/>
            <person name="Martin F."/>
            <person name="Silar P."/>
            <person name="Natvig D."/>
            <person name="Lalanne C."/>
            <person name="Gautier V."/>
            <person name="Ament-Velasquez S.L."/>
            <person name="Kruys A."/>
            <person name="Hutchinson M.I."/>
            <person name="Powell A.J."/>
            <person name="Barry K."/>
            <person name="Miller A.N."/>
            <person name="Grigoriev I.V."/>
            <person name="Debuchy R."/>
            <person name="Gladieux P."/>
            <person name="Thoren M.H."/>
            <person name="Johannesson H."/>
        </authorList>
    </citation>
    <scope>NUCLEOTIDE SEQUENCE</scope>
    <source>
        <strain evidence="2">PSN324</strain>
    </source>
</reference>
<dbReference type="EMBL" id="MU865011">
    <property type="protein sequence ID" value="KAK4460503.1"/>
    <property type="molecule type" value="Genomic_DNA"/>
</dbReference>
<reference evidence="2" key="1">
    <citation type="journal article" date="2023" name="Mol. Phylogenet. Evol.">
        <title>Genome-scale phylogeny and comparative genomics of the fungal order Sordariales.</title>
        <authorList>
            <person name="Hensen N."/>
            <person name="Bonometti L."/>
            <person name="Westerberg I."/>
            <person name="Brannstrom I.O."/>
            <person name="Guillou S."/>
            <person name="Cros-Aarteil S."/>
            <person name="Calhoun S."/>
            <person name="Haridas S."/>
            <person name="Kuo A."/>
            <person name="Mondo S."/>
            <person name="Pangilinan J."/>
            <person name="Riley R."/>
            <person name="LaButti K."/>
            <person name="Andreopoulos B."/>
            <person name="Lipzen A."/>
            <person name="Chen C."/>
            <person name="Yan M."/>
            <person name="Daum C."/>
            <person name="Ng V."/>
            <person name="Clum A."/>
            <person name="Steindorff A."/>
            <person name="Ohm R.A."/>
            <person name="Martin F."/>
            <person name="Silar P."/>
            <person name="Natvig D.O."/>
            <person name="Lalanne C."/>
            <person name="Gautier V."/>
            <person name="Ament-Velasquez S.L."/>
            <person name="Kruys A."/>
            <person name="Hutchinson M.I."/>
            <person name="Powell A.J."/>
            <person name="Barry K."/>
            <person name="Miller A.N."/>
            <person name="Grigoriev I.V."/>
            <person name="Debuchy R."/>
            <person name="Gladieux P."/>
            <person name="Hiltunen Thoren M."/>
            <person name="Johannesson H."/>
        </authorList>
    </citation>
    <scope>NUCLEOTIDE SEQUENCE</scope>
    <source>
        <strain evidence="2">PSN324</strain>
    </source>
</reference>
<evidence type="ECO:0008006" key="4">
    <source>
        <dbReference type="Google" id="ProtNLM"/>
    </source>
</evidence>
<dbReference type="AlphaFoldDB" id="A0AAV9HIH6"/>
<sequence>MSKTGHRYTDDKEGASLPNEAPTGLVDDASYKTKGNESIPVVDDKAPVEDPINARTADSDKQLEKDDREAIDPDNIIKGTTHRKMPKGMYAEPPDENFGEP</sequence>
<proteinExistence type="predicted"/>
<feature type="region of interest" description="Disordered" evidence="1">
    <location>
        <begin position="1"/>
        <end position="101"/>
    </location>
</feature>
<dbReference type="Proteomes" id="UP001321749">
    <property type="component" value="Unassembled WGS sequence"/>
</dbReference>
<accession>A0AAV9HIH6</accession>
<organism evidence="2 3">
    <name type="scientific">Cladorrhinum samala</name>
    <dbReference type="NCBI Taxonomy" id="585594"/>
    <lineage>
        <taxon>Eukaryota</taxon>
        <taxon>Fungi</taxon>
        <taxon>Dikarya</taxon>
        <taxon>Ascomycota</taxon>
        <taxon>Pezizomycotina</taxon>
        <taxon>Sordariomycetes</taxon>
        <taxon>Sordariomycetidae</taxon>
        <taxon>Sordariales</taxon>
        <taxon>Podosporaceae</taxon>
        <taxon>Cladorrhinum</taxon>
    </lineage>
</organism>
<evidence type="ECO:0000256" key="1">
    <source>
        <dbReference type="SAM" id="MobiDB-lite"/>
    </source>
</evidence>
<comment type="caution">
    <text evidence="2">The sequence shown here is derived from an EMBL/GenBank/DDBJ whole genome shotgun (WGS) entry which is preliminary data.</text>
</comment>